<feature type="binding site" evidence="10">
    <location>
        <position position="197"/>
    </location>
    <ligand>
        <name>substrate</name>
    </ligand>
</feature>
<dbReference type="OrthoDB" id="9807456at2"/>
<keyword evidence="13" id="KW-1185">Reference proteome</keyword>
<dbReference type="GO" id="GO:0017111">
    <property type="term" value="F:ribonucleoside triphosphate phosphatase activity"/>
    <property type="evidence" value="ECO:0007669"/>
    <property type="project" value="InterPro"/>
</dbReference>
<evidence type="ECO:0000256" key="4">
    <source>
        <dbReference type="ARBA" id="ARBA00022741"/>
    </source>
</evidence>
<feature type="binding site" evidence="10">
    <location>
        <position position="78"/>
    </location>
    <ligand>
        <name>Mg(2+)</name>
        <dbReference type="ChEBI" id="CHEBI:18420"/>
    </ligand>
</feature>
<comment type="subunit">
    <text evidence="2 10">Homodimer.</text>
</comment>
<comment type="catalytic activity">
    <reaction evidence="10">
        <text>ITP + H2O = IMP + diphosphate + H(+)</text>
        <dbReference type="Rhea" id="RHEA:29399"/>
        <dbReference type="ChEBI" id="CHEBI:15377"/>
        <dbReference type="ChEBI" id="CHEBI:15378"/>
        <dbReference type="ChEBI" id="CHEBI:33019"/>
        <dbReference type="ChEBI" id="CHEBI:58053"/>
        <dbReference type="ChEBI" id="CHEBI:61402"/>
        <dbReference type="EC" id="3.6.1.66"/>
    </reaction>
</comment>
<dbReference type="GO" id="GO:0005829">
    <property type="term" value="C:cytosol"/>
    <property type="evidence" value="ECO:0007669"/>
    <property type="project" value="TreeGrafter"/>
</dbReference>
<reference evidence="12 13" key="1">
    <citation type="submission" date="2018-09" db="EMBL/GenBank/DDBJ databases">
        <title>Paenibacillus aracenensis nov. sp. isolated from a cave in southern Spain.</title>
        <authorList>
            <person name="Jurado V."/>
            <person name="Gutierrez-Patricio S."/>
            <person name="Gonzalez-Pimentel J.L."/>
            <person name="Miller A.Z."/>
            <person name="Laiz L."/>
            <person name="Saiz-Jimenez C."/>
        </authorList>
    </citation>
    <scope>NUCLEOTIDE SEQUENCE [LARGE SCALE GENOMIC DNA]</scope>
    <source>
        <strain evidence="12 13">JCM 19203</strain>
    </source>
</reference>
<comment type="cofactor">
    <cofactor evidence="10">
        <name>Mg(2+)</name>
        <dbReference type="ChEBI" id="CHEBI:18420"/>
    </cofactor>
    <text evidence="10">Binds 1 Mg(2+) ion per subunit.</text>
</comment>
<dbReference type="EMBL" id="QXQB01000001">
    <property type="protein sequence ID" value="RJX41453.1"/>
    <property type="molecule type" value="Genomic_DNA"/>
</dbReference>
<evidence type="ECO:0000256" key="1">
    <source>
        <dbReference type="ARBA" id="ARBA00008023"/>
    </source>
</evidence>
<feature type="binding site" evidence="10">
    <location>
        <position position="79"/>
    </location>
    <ligand>
        <name>substrate</name>
    </ligand>
</feature>
<dbReference type="GO" id="GO:0000166">
    <property type="term" value="F:nucleotide binding"/>
    <property type="evidence" value="ECO:0007669"/>
    <property type="project" value="UniProtKB-KW"/>
</dbReference>
<evidence type="ECO:0000256" key="5">
    <source>
        <dbReference type="ARBA" id="ARBA00022801"/>
    </source>
</evidence>
<proteinExistence type="inferred from homology"/>
<evidence type="ECO:0000256" key="3">
    <source>
        <dbReference type="ARBA" id="ARBA00022723"/>
    </source>
</evidence>
<dbReference type="InterPro" id="IPR020922">
    <property type="entry name" value="dITP/XTP_pyrophosphatase"/>
</dbReference>
<evidence type="ECO:0000313" key="13">
    <source>
        <dbReference type="Proteomes" id="UP000267798"/>
    </source>
</evidence>
<dbReference type="Proteomes" id="UP000267798">
    <property type="component" value="Unassembled WGS sequence"/>
</dbReference>
<dbReference type="FunFam" id="3.90.950.10:FF:000001">
    <property type="entry name" value="dITP/XTP pyrophosphatase"/>
    <property type="match status" value="1"/>
</dbReference>
<evidence type="ECO:0000256" key="11">
    <source>
        <dbReference type="RuleBase" id="RU003781"/>
    </source>
</evidence>
<comment type="similarity">
    <text evidence="1 10 11">Belongs to the HAM1 NTPase family.</text>
</comment>
<dbReference type="EC" id="3.6.1.66" evidence="10"/>
<dbReference type="CDD" id="cd00515">
    <property type="entry name" value="HAM1"/>
    <property type="match status" value="1"/>
</dbReference>
<feature type="active site" description="Proton acceptor" evidence="10">
    <location>
        <position position="78"/>
    </location>
</feature>
<feature type="binding site" evidence="10">
    <location>
        <begin position="202"/>
        <end position="203"/>
    </location>
    <ligand>
        <name>substrate</name>
    </ligand>
</feature>
<accession>A0A3A6Q1W6</accession>
<evidence type="ECO:0000256" key="7">
    <source>
        <dbReference type="ARBA" id="ARBA00023080"/>
    </source>
</evidence>
<comment type="caution">
    <text evidence="10">Lacks conserved residue(s) required for the propagation of feature annotation.</text>
</comment>
<keyword evidence="5 10" id="KW-0378">Hydrolase</keyword>
<evidence type="ECO:0000256" key="8">
    <source>
        <dbReference type="ARBA" id="ARBA00051875"/>
    </source>
</evidence>
<comment type="catalytic activity">
    <reaction evidence="9 10">
        <text>XTP + H2O = XMP + diphosphate + H(+)</text>
        <dbReference type="Rhea" id="RHEA:28610"/>
        <dbReference type="ChEBI" id="CHEBI:15377"/>
        <dbReference type="ChEBI" id="CHEBI:15378"/>
        <dbReference type="ChEBI" id="CHEBI:33019"/>
        <dbReference type="ChEBI" id="CHEBI:57464"/>
        <dbReference type="ChEBI" id="CHEBI:61314"/>
        <dbReference type="EC" id="3.6.1.66"/>
    </reaction>
</comment>
<dbReference type="AlphaFoldDB" id="A0A3A6Q1W6"/>
<dbReference type="GO" id="GO:0036222">
    <property type="term" value="F:XTP diphosphatase activity"/>
    <property type="evidence" value="ECO:0007669"/>
    <property type="project" value="UniProtKB-UniRule"/>
</dbReference>
<dbReference type="NCBIfam" id="TIGR00042">
    <property type="entry name" value="RdgB/HAM1 family non-canonical purine NTP pyrophosphatase"/>
    <property type="match status" value="1"/>
</dbReference>
<dbReference type="InterPro" id="IPR002637">
    <property type="entry name" value="RdgB/HAM1"/>
</dbReference>
<comment type="catalytic activity">
    <reaction evidence="8 10">
        <text>dITP + H2O = dIMP + diphosphate + H(+)</text>
        <dbReference type="Rhea" id="RHEA:28342"/>
        <dbReference type="ChEBI" id="CHEBI:15377"/>
        <dbReference type="ChEBI" id="CHEBI:15378"/>
        <dbReference type="ChEBI" id="CHEBI:33019"/>
        <dbReference type="ChEBI" id="CHEBI:61194"/>
        <dbReference type="ChEBI" id="CHEBI:61382"/>
        <dbReference type="EC" id="3.6.1.66"/>
    </reaction>
</comment>
<comment type="function">
    <text evidence="10">Pyrophosphatase that catalyzes the hydrolysis of nucleoside triphosphates to their monophosphate derivatives, with a high preference for the non-canonical purine nucleotides XTP (xanthosine triphosphate), dITP (deoxyinosine triphosphate) and ITP. Seems to function as a house-cleaning enzyme that removes non-canonical purine nucleotides from the nucleotide pool, thus preventing their incorporation into DNA/RNA and avoiding chromosomal lesions.</text>
</comment>
<keyword evidence="3 10" id="KW-0479">Metal-binding</keyword>
<dbReference type="GO" id="GO:0035870">
    <property type="term" value="F:dITP diphosphatase activity"/>
    <property type="evidence" value="ECO:0007669"/>
    <property type="project" value="UniProtKB-UniRule"/>
</dbReference>
<dbReference type="InterPro" id="IPR029001">
    <property type="entry name" value="ITPase-like_fam"/>
</dbReference>
<dbReference type="GO" id="GO:0009117">
    <property type="term" value="P:nucleotide metabolic process"/>
    <property type="evidence" value="ECO:0007669"/>
    <property type="project" value="UniProtKB-KW"/>
</dbReference>
<dbReference type="SUPFAM" id="SSF52972">
    <property type="entry name" value="ITPase-like"/>
    <property type="match status" value="1"/>
</dbReference>
<dbReference type="RefSeq" id="WP_120107895.1">
    <property type="nucleotide sequence ID" value="NZ_QXQB01000001.1"/>
</dbReference>
<keyword evidence="6 10" id="KW-0460">Magnesium</keyword>
<keyword evidence="4 10" id="KW-0547">Nucleotide-binding</keyword>
<feature type="binding site" evidence="10">
    <location>
        <begin position="16"/>
        <end position="21"/>
    </location>
    <ligand>
        <name>substrate</name>
    </ligand>
</feature>
<dbReference type="GO" id="GO:0009146">
    <property type="term" value="P:purine nucleoside triphosphate catabolic process"/>
    <property type="evidence" value="ECO:0007669"/>
    <property type="project" value="UniProtKB-UniRule"/>
</dbReference>
<evidence type="ECO:0000313" key="12">
    <source>
        <dbReference type="EMBL" id="RJX41453.1"/>
    </source>
</evidence>
<protein>
    <recommendedName>
        <fullName evidence="10">dITP/XTP pyrophosphatase</fullName>
        <ecNumber evidence="10">3.6.1.66</ecNumber>
    </recommendedName>
    <alternativeName>
        <fullName evidence="10">Non-canonical purine NTP pyrophosphatase</fullName>
    </alternativeName>
    <alternativeName>
        <fullName evidence="10">Non-standard purine NTP pyrophosphatase</fullName>
    </alternativeName>
    <alternativeName>
        <fullName evidence="10">Nucleoside-triphosphate diphosphatase</fullName>
    </alternativeName>
    <alternativeName>
        <fullName evidence="10">Nucleoside-triphosphate pyrophosphatase</fullName>
        <shortName evidence="10">NTPase</shortName>
    </alternativeName>
</protein>
<dbReference type="Gene3D" id="3.90.950.10">
    <property type="match status" value="1"/>
</dbReference>
<sequence>MSNNWLEGHETVVVATKNAGKVKEFAHALQKLGKSVVSLYDYPSIPDIVEDGDTFAANARLKAKATGDALGVPALADDSGLCVDALEGRPGVYSARYAGEGASDSANNEKLLQELGQIGAELPEYPLSDGSKALSRAQFVCALALYDPATGEFIEAEGTADGIITDRPHGDGGFGYDPLFWLPQLGRGMAELSKEEKGAISHRGEALKVLMAKLGIANG</sequence>
<gene>
    <name evidence="12" type="primary">rdgB</name>
    <name evidence="12" type="ORF">D3P09_05625</name>
</gene>
<evidence type="ECO:0000256" key="9">
    <source>
        <dbReference type="ARBA" id="ARBA00052017"/>
    </source>
</evidence>
<dbReference type="HAMAP" id="MF_01405">
    <property type="entry name" value="Non_canon_purine_NTPase"/>
    <property type="match status" value="1"/>
</dbReference>
<evidence type="ECO:0000256" key="6">
    <source>
        <dbReference type="ARBA" id="ARBA00022842"/>
    </source>
</evidence>
<dbReference type="GO" id="GO:0046872">
    <property type="term" value="F:metal ion binding"/>
    <property type="evidence" value="ECO:0007669"/>
    <property type="project" value="UniProtKB-KW"/>
</dbReference>
<evidence type="ECO:0000256" key="10">
    <source>
        <dbReference type="HAMAP-Rule" id="MF_01405"/>
    </source>
</evidence>
<organism evidence="12 13">
    <name type="scientific">Paenibacillus pinisoli</name>
    <dbReference type="NCBI Taxonomy" id="1276110"/>
    <lineage>
        <taxon>Bacteria</taxon>
        <taxon>Bacillati</taxon>
        <taxon>Bacillota</taxon>
        <taxon>Bacilli</taxon>
        <taxon>Bacillales</taxon>
        <taxon>Paenibacillaceae</taxon>
        <taxon>Paenibacillus</taxon>
    </lineage>
</organism>
<dbReference type="PANTHER" id="PTHR11067:SF9">
    <property type="entry name" value="INOSINE TRIPHOSPHATE PYROPHOSPHATASE"/>
    <property type="match status" value="1"/>
</dbReference>
<keyword evidence="7 10" id="KW-0546">Nucleotide metabolism</keyword>
<feature type="binding site" evidence="10">
    <location>
        <begin position="174"/>
        <end position="177"/>
    </location>
    <ligand>
        <name>substrate</name>
    </ligand>
</feature>
<dbReference type="GO" id="GO:0036220">
    <property type="term" value="F:ITP diphosphatase activity"/>
    <property type="evidence" value="ECO:0007669"/>
    <property type="project" value="UniProtKB-UniRule"/>
</dbReference>
<evidence type="ECO:0000256" key="2">
    <source>
        <dbReference type="ARBA" id="ARBA00011738"/>
    </source>
</evidence>
<dbReference type="Pfam" id="PF01725">
    <property type="entry name" value="Ham1p_like"/>
    <property type="match status" value="1"/>
</dbReference>
<name>A0A3A6Q1W6_9BACL</name>
<comment type="caution">
    <text evidence="12">The sequence shown here is derived from an EMBL/GenBank/DDBJ whole genome shotgun (WGS) entry which is preliminary data.</text>
</comment>
<dbReference type="PANTHER" id="PTHR11067">
    <property type="entry name" value="INOSINE TRIPHOSPHATE PYROPHOSPHATASE/HAM1 PROTEIN"/>
    <property type="match status" value="1"/>
</dbReference>